<dbReference type="RefSeq" id="WP_011972991.1">
    <property type="nucleotide sequence ID" value="NC_009635.1"/>
</dbReference>
<evidence type="ECO:0000259" key="3">
    <source>
        <dbReference type="Pfam" id="PF12849"/>
    </source>
</evidence>
<keyword evidence="2" id="KW-0732">Signal</keyword>
<feature type="domain" description="PBP" evidence="3">
    <location>
        <begin position="37"/>
        <end position="273"/>
    </location>
</feature>
<organism evidence="4 5">
    <name type="scientific">Methanococcus aeolicus (strain ATCC BAA-1280 / DSM 17508 / OCM 812 / Nankai-3)</name>
    <dbReference type="NCBI Taxonomy" id="419665"/>
    <lineage>
        <taxon>Archaea</taxon>
        <taxon>Methanobacteriati</taxon>
        <taxon>Methanobacteriota</taxon>
        <taxon>Methanomada group</taxon>
        <taxon>Methanococci</taxon>
        <taxon>Methanococcales</taxon>
        <taxon>Methanococcaceae</taxon>
        <taxon>Methanococcus</taxon>
    </lineage>
</organism>
<sequence>MKKFIGILFGVLLITSFVGFSGCIGGDSNNTTTTTTTTTTNELSGTLKIEGSTTVLPIAKEAAKQFMIKNPKVKVEVSGGGSGVGVKAAGQGLADIGMASREIKSAEKETYPELITHPVGLDGVAIVVNPANPVKSITKEQIKKIYAGEITNWKELGGNDAQINVYTRDEESGTREVFFEKALDKSKIFERATVVTSNGNMKSAVKGDENAIGYLSIGYIDNNVKGLEFEGALPTEENVKNGKYKVSRNLNMITNGEPKGLAKEYLDFVLSPEGQEIVKKEGYMPIK</sequence>
<proteinExistence type="predicted"/>
<dbReference type="SUPFAM" id="SSF53850">
    <property type="entry name" value="Periplasmic binding protein-like II"/>
    <property type="match status" value="1"/>
</dbReference>
<keyword evidence="5" id="KW-1185">Reference proteome</keyword>
<dbReference type="CDD" id="cd13653">
    <property type="entry name" value="PBP2_phosphate_like_1"/>
    <property type="match status" value="1"/>
</dbReference>
<dbReference type="GO" id="GO:0042301">
    <property type="term" value="F:phosphate ion binding"/>
    <property type="evidence" value="ECO:0007669"/>
    <property type="project" value="InterPro"/>
</dbReference>
<dbReference type="AlphaFoldDB" id="A6UTN7"/>
<dbReference type="GeneID" id="5326468"/>
<evidence type="ECO:0000313" key="4">
    <source>
        <dbReference type="EMBL" id="ABR55859.1"/>
    </source>
</evidence>
<evidence type="ECO:0000313" key="5">
    <source>
        <dbReference type="Proteomes" id="UP000001106"/>
    </source>
</evidence>
<dbReference type="STRING" id="419665.Maeo_0270"/>
<protein>
    <submittedName>
        <fullName evidence="4">Phosphate binding protein</fullName>
    </submittedName>
</protein>
<name>A6UTN7_META3</name>
<accession>A6UTN7</accession>
<dbReference type="OrthoDB" id="53390at2157"/>
<dbReference type="InterPro" id="IPR024370">
    <property type="entry name" value="PBP_domain"/>
</dbReference>
<dbReference type="EMBL" id="CP000743">
    <property type="protein sequence ID" value="ABR55859.1"/>
    <property type="molecule type" value="Genomic_DNA"/>
</dbReference>
<dbReference type="InterPro" id="IPR050811">
    <property type="entry name" value="Phosphate_ABC_transporter"/>
</dbReference>
<dbReference type="Pfam" id="PF12849">
    <property type="entry name" value="PBP_like_2"/>
    <property type="match status" value="1"/>
</dbReference>
<dbReference type="PANTHER" id="PTHR30570:SF1">
    <property type="entry name" value="PHOSPHATE-BINDING PROTEIN PSTS"/>
    <property type="match status" value="1"/>
</dbReference>
<gene>
    <name evidence="4" type="ordered locus">Maeo_0270</name>
</gene>
<keyword evidence="1" id="KW-0813">Transport</keyword>
<dbReference type="Gene3D" id="3.40.190.10">
    <property type="entry name" value="Periplasmic binding protein-like II"/>
    <property type="match status" value="2"/>
</dbReference>
<dbReference type="HOGENOM" id="CLU_026228_5_1_2"/>
<dbReference type="NCBIfam" id="TIGR02136">
    <property type="entry name" value="ptsS_2"/>
    <property type="match status" value="1"/>
</dbReference>
<evidence type="ECO:0000256" key="1">
    <source>
        <dbReference type="ARBA" id="ARBA00022448"/>
    </source>
</evidence>
<reference evidence="4" key="1">
    <citation type="submission" date="2007-06" db="EMBL/GenBank/DDBJ databases">
        <title>Complete sequence of Methanococcus aeolicus Nankai-3.</title>
        <authorList>
            <consortium name="US DOE Joint Genome Institute"/>
            <person name="Copeland A."/>
            <person name="Lucas S."/>
            <person name="Lapidus A."/>
            <person name="Barry K."/>
            <person name="Glavina del Rio T."/>
            <person name="Dalin E."/>
            <person name="Tice H."/>
            <person name="Pitluck S."/>
            <person name="Chain P."/>
            <person name="Malfatti S."/>
            <person name="Shin M."/>
            <person name="Vergez L."/>
            <person name="Schmutz J."/>
            <person name="Larimer F."/>
            <person name="Land M."/>
            <person name="Hauser L."/>
            <person name="Kyrpides N."/>
            <person name="Lykidis A."/>
            <person name="Sieprawska-Lupa M."/>
            <person name="Whitman W.B."/>
            <person name="Richardson P."/>
        </authorList>
    </citation>
    <scope>NUCLEOTIDE SEQUENCE [LARGE SCALE GENOMIC DNA]</scope>
    <source>
        <strain evidence="4">Nankai-3</strain>
    </source>
</reference>
<dbReference type="PANTHER" id="PTHR30570">
    <property type="entry name" value="PERIPLASMIC PHOSPHATE BINDING COMPONENT OF PHOSPHATE ABC TRANSPORTER"/>
    <property type="match status" value="1"/>
</dbReference>
<dbReference type="PROSITE" id="PS51257">
    <property type="entry name" value="PROKAR_LIPOPROTEIN"/>
    <property type="match status" value="1"/>
</dbReference>
<dbReference type="Proteomes" id="UP000001106">
    <property type="component" value="Chromosome"/>
</dbReference>
<dbReference type="KEGG" id="mae:Maeo_0270"/>
<dbReference type="InterPro" id="IPR011862">
    <property type="entry name" value="Phos-bd"/>
</dbReference>
<evidence type="ECO:0000256" key="2">
    <source>
        <dbReference type="ARBA" id="ARBA00022729"/>
    </source>
</evidence>
<dbReference type="eggNOG" id="arCOG00213">
    <property type="taxonomic scope" value="Archaea"/>
</dbReference>